<dbReference type="PANTHER" id="PTHR46637:SF1">
    <property type="entry name" value="BLL5188 PROTEIN"/>
    <property type="match status" value="1"/>
</dbReference>
<reference evidence="2 3" key="1">
    <citation type="journal article" date="2020" name="Microorganisms">
        <title>Osmotic Adaptation and Compatible Solute Biosynthesis of Phototrophic Bacteria as Revealed from Genome Analyses.</title>
        <authorList>
            <person name="Imhoff J.F."/>
            <person name="Rahn T."/>
            <person name="Kunzel S."/>
            <person name="Keller A."/>
            <person name="Neulinger S.C."/>
        </authorList>
    </citation>
    <scope>NUCLEOTIDE SEQUENCE [LARGE SCALE GENOMIC DNA]</scope>
    <source>
        <strain evidence="2 3">DSM 15382</strain>
    </source>
</reference>
<proteinExistence type="predicted"/>
<accession>A0ABS1D8T1</accession>
<organism evidence="2 3">
    <name type="scientific">Paracraurococcus ruber</name>
    <dbReference type="NCBI Taxonomy" id="77675"/>
    <lineage>
        <taxon>Bacteria</taxon>
        <taxon>Pseudomonadati</taxon>
        <taxon>Pseudomonadota</taxon>
        <taxon>Alphaproteobacteria</taxon>
        <taxon>Acetobacterales</taxon>
        <taxon>Roseomonadaceae</taxon>
        <taxon>Paracraurococcus</taxon>
    </lineage>
</organism>
<dbReference type="Pfam" id="PF13340">
    <property type="entry name" value="DUF4096"/>
    <property type="match status" value="1"/>
</dbReference>
<protein>
    <recommendedName>
        <fullName evidence="1">Insertion element IS402-like domain-containing protein</fullName>
    </recommendedName>
</protein>
<dbReference type="InterPro" id="IPR025161">
    <property type="entry name" value="IS402-like_dom"/>
</dbReference>
<dbReference type="EMBL" id="NRSG01000821">
    <property type="protein sequence ID" value="MBK1662856.1"/>
    <property type="molecule type" value="Genomic_DNA"/>
</dbReference>
<feature type="non-terminal residue" evidence="2">
    <location>
        <position position="1"/>
    </location>
</feature>
<sequence length="212" mass="23479">RLLTLYRQQVDPGALLTPVRPWAPLSDAEWAALAPLLARASAAGRPTADPRGRLDAIFRAVTLKHPRGGRACWHQLPEAFGRHDTIARCYRRWAHAGLWARLLLAVARPDAPPALRGLAYRACCAFRRGHRLMGLWGVLLARRLGLHSALPAPAARLFDPDLSESLHRAVPGVLGWVARDLRRRIRRGPLQALLRLMDLAGGRRACRALEPA</sequence>
<name>A0ABS1D8T1_9PROT</name>
<keyword evidence="3" id="KW-1185">Reference proteome</keyword>
<gene>
    <name evidence="2" type="ORF">CKO45_32335</name>
</gene>
<dbReference type="PANTHER" id="PTHR46637">
    <property type="entry name" value="TIS1421-TRANSPOSASE PROTEIN A"/>
    <property type="match status" value="1"/>
</dbReference>
<comment type="caution">
    <text evidence="2">The sequence shown here is derived from an EMBL/GenBank/DDBJ whole genome shotgun (WGS) entry which is preliminary data.</text>
</comment>
<evidence type="ECO:0000259" key="1">
    <source>
        <dbReference type="Pfam" id="PF13340"/>
    </source>
</evidence>
<evidence type="ECO:0000313" key="3">
    <source>
        <dbReference type="Proteomes" id="UP000697995"/>
    </source>
</evidence>
<dbReference type="RefSeq" id="WP_200307037.1">
    <property type="nucleotide sequence ID" value="NZ_NRSG01000821.1"/>
</dbReference>
<feature type="domain" description="Insertion element IS402-like" evidence="1">
    <location>
        <begin position="25"/>
        <end position="102"/>
    </location>
</feature>
<evidence type="ECO:0000313" key="2">
    <source>
        <dbReference type="EMBL" id="MBK1662856.1"/>
    </source>
</evidence>
<dbReference type="InterPro" id="IPR052909">
    <property type="entry name" value="Transposase_6_like"/>
</dbReference>
<dbReference type="Proteomes" id="UP000697995">
    <property type="component" value="Unassembled WGS sequence"/>
</dbReference>